<dbReference type="Gene3D" id="3.40.1190.20">
    <property type="match status" value="1"/>
</dbReference>
<dbReference type="PANTHER" id="PTHR20858:SF17">
    <property type="entry name" value="HYDROXYMETHYLPYRIMIDINE_PHOSPHOMETHYLPYRIMIDINE KINASE THI20-RELATED"/>
    <property type="match status" value="1"/>
</dbReference>
<keyword evidence="5" id="KW-0784">Thiamine biosynthesis</keyword>
<comment type="function">
    <text evidence="3">Catalyzes the phosphorylation of hydroxymethylpyrimidine phosphate (HMP-P) to HMP-PP, and of HMP to HMP-P.</text>
</comment>
<evidence type="ECO:0000256" key="1">
    <source>
        <dbReference type="ARBA" id="ARBA00000151"/>
    </source>
</evidence>
<evidence type="ECO:0000256" key="3">
    <source>
        <dbReference type="ARBA" id="ARBA00003848"/>
    </source>
</evidence>
<comment type="pathway">
    <text evidence="4">Cofactor biosynthesis; thiamine diphosphate biosynthesis; 4-amino-2-methyl-5-diphosphomethylpyrimidine from 5-amino-1-(5-phospho-D-ribosyl)imidazole: step 3/3.</text>
</comment>
<gene>
    <name evidence="7" type="ORF">LV75_004404</name>
</gene>
<keyword evidence="7" id="KW-0418">Kinase</keyword>
<organism evidence="7 8">
    <name type="scientific">Actinokineospora diospyrosa</name>
    <dbReference type="NCBI Taxonomy" id="103728"/>
    <lineage>
        <taxon>Bacteria</taxon>
        <taxon>Bacillati</taxon>
        <taxon>Actinomycetota</taxon>
        <taxon>Actinomycetes</taxon>
        <taxon>Pseudonocardiales</taxon>
        <taxon>Pseudonocardiaceae</taxon>
        <taxon>Actinokineospora</taxon>
    </lineage>
</organism>
<sequence>MTSPPATPPRTLTIAGSDSGGGAGIQADLRTFFACGVHGMTAITAVTVQNSLGVSGFHTIPPEVVAAQIEVVATDIGVQAAKTGMLATAEIIEAIAGACERVRIGRSGDTPFVVDPVSASMHGDPLLSDAALDALRALLFPMASLVTPNLDEVRLLTGIDVRSQGEQRDAAKALAEFGPQWVLVKGGHLFDDTECLDLLYDGSEFFEFVGPRYDVKHTHGSGDTLASTITSALAKGLDMVSAVRAAKAFIQRSVLEAYPLGAGVGPVSPRWRLPDSDTFLLEG</sequence>
<dbReference type="PANTHER" id="PTHR20858">
    <property type="entry name" value="PHOSPHOMETHYLPYRIMIDINE KINASE"/>
    <property type="match status" value="1"/>
</dbReference>
<evidence type="ECO:0000256" key="5">
    <source>
        <dbReference type="ARBA" id="ARBA00022977"/>
    </source>
</evidence>
<reference evidence="7 8" key="1">
    <citation type="submission" date="2022-06" db="EMBL/GenBank/DDBJ databases">
        <title>Genomic Encyclopedia of Archaeal and Bacterial Type Strains, Phase II (KMG-II): from individual species to whole genera.</title>
        <authorList>
            <person name="Goeker M."/>
        </authorList>
    </citation>
    <scope>NUCLEOTIDE SEQUENCE [LARGE SCALE GENOMIC DNA]</scope>
    <source>
        <strain evidence="7 8">DSM 44255</strain>
    </source>
</reference>
<accession>A0ABT1IGX4</accession>
<dbReference type="SUPFAM" id="SSF53613">
    <property type="entry name" value="Ribokinase-like"/>
    <property type="match status" value="1"/>
</dbReference>
<dbReference type="GO" id="GO:0016301">
    <property type="term" value="F:kinase activity"/>
    <property type="evidence" value="ECO:0007669"/>
    <property type="project" value="UniProtKB-KW"/>
</dbReference>
<dbReference type="Pfam" id="PF08543">
    <property type="entry name" value="Phos_pyr_kin"/>
    <property type="match status" value="1"/>
</dbReference>
<keyword evidence="8" id="KW-1185">Reference proteome</keyword>
<dbReference type="EMBL" id="JAMTCO010000010">
    <property type="protein sequence ID" value="MCP2271890.1"/>
    <property type="molecule type" value="Genomic_DNA"/>
</dbReference>
<dbReference type="InterPro" id="IPR029056">
    <property type="entry name" value="Ribokinase-like"/>
</dbReference>
<name>A0ABT1IGX4_9PSEU</name>
<evidence type="ECO:0000256" key="2">
    <source>
        <dbReference type="ARBA" id="ARBA00000565"/>
    </source>
</evidence>
<dbReference type="Proteomes" id="UP001205185">
    <property type="component" value="Unassembled WGS sequence"/>
</dbReference>
<keyword evidence="7" id="KW-0808">Transferase</keyword>
<protein>
    <submittedName>
        <fullName evidence="7">Hydroxymethylpyrimidine/phosphomethylpyrimidine kinase</fullName>
    </submittedName>
</protein>
<dbReference type="CDD" id="cd01169">
    <property type="entry name" value="HMPP_kinase"/>
    <property type="match status" value="1"/>
</dbReference>
<evidence type="ECO:0000313" key="8">
    <source>
        <dbReference type="Proteomes" id="UP001205185"/>
    </source>
</evidence>
<evidence type="ECO:0000313" key="7">
    <source>
        <dbReference type="EMBL" id="MCP2271890.1"/>
    </source>
</evidence>
<comment type="catalytic activity">
    <reaction evidence="2">
        <text>4-amino-2-methyl-5-(phosphooxymethyl)pyrimidine + ATP = 4-amino-2-methyl-5-(diphosphooxymethyl)pyrimidine + ADP</text>
        <dbReference type="Rhea" id="RHEA:19893"/>
        <dbReference type="ChEBI" id="CHEBI:30616"/>
        <dbReference type="ChEBI" id="CHEBI:57841"/>
        <dbReference type="ChEBI" id="CHEBI:58354"/>
        <dbReference type="ChEBI" id="CHEBI:456216"/>
        <dbReference type="EC" id="2.7.4.7"/>
    </reaction>
</comment>
<dbReference type="RefSeq" id="WP_253888839.1">
    <property type="nucleotide sequence ID" value="NZ_BAAAVB010000003.1"/>
</dbReference>
<dbReference type="InterPro" id="IPR004399">
    <property type="entry name" value="HMP/HMP-P_kinase_dom"/>
</dbReference>
<evidence type="ECO:0000256" key="4">
    <source>
        <dbReference type="ARBA" id="ARBA00004769"/>
    </source>
</evidence>
<feature type="domain" description="Pyridoxamine kinase/Phosphomethylpyrimidine kinase" evidence="6">
    <location>
        <begin position="18"/>
        <end position="267"/>
    </location>
</feature>
<evidence type="ECO:0000259" key="6">
    <source>
        <dbReference type="Pfam" id="PF08543"/>
    </source>
</evidence>
<proteinExistence type="predicted"/>
<dbReference type="InterPro" id="IPR013749">
    <property type="entry name" value="PM/HMP-P_kinase-1"/>
</dbReference>
<comment type="catalytic activity">
    <reaction evidence="1">
        <text>4-amino-5-hydroxymethyl-2-methylpyrimidine + ATP = 4-amino-2-methyl-5-(phosphooxymethyl)pyrimidine + ADP + H(+)</text>
        <dbReference type="Rhea" id="RHEA:23096"/>
        <dbReference type="ChEBI" id="CHEBI:15378"/>
        <dbReference type="ChEBI" id="CHEBI:16892"/>
        <dbReference type="ChEBI" id="CHEBI:30616"/>
        <dbReference type="ChEBI" id="CHEBI:58354"/>
        <dbReference type="ChEBI" id="CHEBI:456216"/>
        <dbReference type="EC" id="2.7.1.49"/>
    </reaction>
</comment>
<comment type="caution">
    <text evidence="7">The sequence shown here is derived from an EMBL/GenBank/DDBJ whole genome shotgun (WGS) entry which is preliminary data.</text>
</comment>
<dbReference type="NCBIfam" id="TIGR00097">
    <property type="entry name" value="HMP-P_kinase"/>
    <property type="match status" value="1"/>
</dbReference>